<comment type="caution">
    <text evidence="1">The sequence shown here is derived from an EMBL/GenBank/DDBJ whole genome shotgun (WGS) entry which is preliminary data.</text>
</comment>
<evidence type="ECO:0000313" key="2">
    <source>
        <dbReference type="Proteomes" id="UP000823775"/>
    </source>
</evidence>
<accession>A0ABS8SN45</accession>
<dbReference type="EMBL" id="JACEIK010000640">
    <property type="protein sequence ID" value="MCD7460189.1"/>
    <property type="molecule type" value="Genomic_DNA"/>
</dbReference>
<gene>
    <name evidence="1" type="ORF">HAX54_043038</name>
</gene>
<name>A0ABS8SN45_DATST</name>
<keyword evidence="2" id="KW-1185">Reference proteome</keyword>
<organism evidence="1 2">
    <name type="scientific">Datura stramonium</name>
    <name type="common">Jimsonweed</name>
    <name type="synonym">Common thornapple</name>
    <dbReference type="NCBI Taxonomy" id="4076"/>
    <lineage>
        <taxon>Eukaryota</taxon>
        <taxon>Viridiplantae</taxon>
        <taxon>Streptophyta</taxon>
        <taxon>Embryophyta</taxon>
        <taxon>Tracheophyta</taxon>
        <taxon>Spermatophyta</taxon>
        <taxon>Magnoliopsida</taxon>
        <taxon>eudicotyledons</taxon>
        <taxon>Gunneridae</taxon>
        <taxon>Pentapetalae</taxon>
        <taxon>asterids</taxon>
        <taxon>lamiids</taxon>
        <taxon>Solanales</taxon>
        <taxon>Solanaceae</taxon>
        <taxon>Solanoideae</taxon>
        <taxon>Datureae</taxon>
        <taxon>Datura</taxon>
    </lineage>
</organism>
<evidence type="ECO:0000313" key="1">
    <source>
        <dbReference type="EMBL" id="MCD7460189.1"/>
    </source>
</evidence>
<protein>
    <submittedName>
        <fullName evidence="1">Uncharacterized protein</fullName>
    </submittedName>
</protein>
<reference evidence="1 2" key="1">
    <citation type="journal article" date="2021" name="BMC Genomics">
        <title>Datura genome reveals duplications of psychoactive alkaloid biosynthetic genes and high mutation rate following tissue culture.</title>
        <authorList>
            <person name="Rajewski A."/>
            <person name="Carter-House D."/>
            <person name="Stajich J."/>
            <person name="Litt A."/>
        </authorList>
    </citation>
    <scope>NUCLEOTIDE SEQUENCE [LARGE SCALE GENOMIC DNA]</scope>
    <source>
        <strain evidence="1">AR-01</strain>
    </source>
</reference>
<sequence length="345" mass="39182">MTLFTPRISPVIEIRRTGCAFFETWCPKTNTVLTSIGELSISLWDLYILGGLPIGGSLYEEIILGGYGTHCVPMRKIKDTLLEEGDFIRPGTFKIATMMAIKRKISLAVPALASICNGLNEISSLPQLDLVKIRFPIQYVYDRLKVKVIAVTRIVVGRSPSRTLIVLIKESNSSGALPREGRRKVSESKIELPIYKSIQQTAVSVFDGKKIVLPLLKKKSKHNRPYMIWDMEAARKEFSITAGERLSNAMLEEYDKIEKSFILQYLNEVKEKIEKLRIKEKDPEILLDATERESWEAKLGVSTAEKDFDACNDADLLNSDDLTDLEQKKERLEAMRQDYMKLCLD</sequence>
<dbReference type="PANTHER" id="PTHR36607">
    <property type="entry name" value="1,2-DIHYDROXY-3-KETO-5-METHYLTHIOPENTENE DIOXYGENASE 4"/>
    <property type="match status" value="1"/>
</dbReference>
<dbReference type="PANTHER" id="PTHR36607:SF23">
    <property type="entry name" value="AMINOTRANSFERASE-LIKE PLANT MOBILE DOMAIN-CONTAINING PROTEIN"/>
    <property type="match status" value="1"/>
</dbReference>
<proteinExistence type="predicted"/>
<dbReference type="Proteomes" id="UP000823775">
    <property type="component" value="Unassembled WGS sequence"/>
</dbReference>